<comment type="caution">
    <text evidence="2">The sequence shown here is derived from an EMBL/GenBank/DDBJ whole genome shotgun (WGS) entry which is preliminary data.</text>
</comment>
<evidence type="ECO:0000256" key="1">
    <source>
        <dbReference type="SAM" id="SignalP"/>
    </source>
</evidence>
<protein>
    <submittedName>
        <fullName evidence="2">Uncharacterized protein</fullName>
    </submittedName>
</protein>
<keyword evidence="1" id="KW-0732">Signal</keyword>
<feature type="signal peptide" evidence="1">
    <location>
        <begin position="1"/>
        <end position="21"/>
    </location>
</feature>
<evidence type="ECO:0000313" key="3">
    <source>
        <dbReference type="Proteomes" id="UP000571701"/>
    </source>
</evidence>
<evidence type="ECO:0000313" key="2">
    <source>
        <dbReference type="EMBL" id="MBA5761428.1"/>
    </source>
</evidence>
<feature type="chain" id="PRO_5031019688" evidence="1">
    <location>
        <begin position="22"/>
        <end position="61"/>
    </location>
</feature>
<accession>A0A7W2FNL8</accession>
<dbReference type="Proteomes" id="UP000571701">
    <property type="component" value="Unassembled WGS sequence"/>
</dbReference>
<name>A0A7W2FNL8_9VIBR</name>
<keyword evidence="3" id="KW-1185">Reference proteome</keyword>
<dbReference type="AlphaFoldDB" id="A0A7W2FNL8"/>
<organism evidence="2 3">
    <name type="scientific">Vibrio marinisediminis</name>
    <dbReference type="NCBI Taxonomy" id="2758441"/>
    <lineage>
        <taxon>Bacteria</taxon>
        <taxon>Pseudomonadati</taxon>
        <taxon>Pseudomonadota</taxon>
        <taxon>Gammaproteobacteria</taxon>
        <taxon>Vibrionales</taxon>
        <taxon>Vibrionaceae</taxon>
        <taxon>Vibrio</taxon>
    </lineage>
</organism>
<sequence>MKNALAITLTILSVAAFGAHAGLTANNQGVETYQTELAVKAIGNGAISFGMSANQIEKAIS</sequence>
<reference evidence="2 3" key="1">
    <citation type="submission" date="2020-07" db="EMBL/GenBank/DDBJ databases">
        <title>Vibrio marinisediminis sp. nov., isolated from marine sediment.</title>
        <authorList>
            <person name="Ji X."/>
        </authorList>
    </citation>
    <scope>NUCLEOTIDE SEQUENCE [LARGE SCALE GENOMIC DNA]</scope>
    <source>
        <strain evidence="2 3">404</strain>
    </source>
</reference>
<dbReference type="RefSeq" id="WP_182106612.1">
    <property type="nucleotide sequence ID" value="NZ_JACFYF010000001.1"/>
</dbReference>
<dbReference type="EMBL" id="JACFYF010000001">
    <property type="protein sequence ID" value="MBA5761428.1"/>
    <property type="molecule type" value="Genomic_DNA"/>
</dbReference>
<proteinExistence type="predicted"/>
<gene>
    <name evidence="2" type="ORF">H2O73_03640</name>
</gene>